<evidence type="ECO:0000256" key="6">
    <source>
        <dbReference type="ARBA" id="ARBA00022989"/>
    </source>
</evidence>
<evidence type="ECO:0000313" key="12">
    <source>
        <dbReference type="EMBL" id="KAJ3484164.1"/>
    </source>
</evidence>
<feature type="transmembrane region" description="Helical" evidence="10">
    <location>
        <begin position="303"/>
        <end position="324"/>
    </location>
</feature>
<dbReference type="GO" id="GO:0016020">
    <property type="term" value="C:membrane"/>
    <property type="evidence" value="ECO:0007669"/>
    <property type="project" value="UniProtKB-SubCell"/>
</dbReference>
<keyword evidence="7 10" id="KW-0472">Membrane</keyword>
<evidence type="ECO:0000256" key="3">
    <source>
        <dbReference type="ARBA" id="ARBA00022723"/>
    </source>
</evidence>
<dbReference type="Gene3D" id="3.30.40.10">
    <property type="entry name" value="Zinc/RING finger domain, C3HC4 (zinc finger)"/>
    <property type="match status" value="1"/>
</dbReference>
<evidence type="ECO:0000313" key="13">
    <source>
        <dbReference type="Proteomes" id="UP001212997"/>
    </source>
</evidence>
<evidence type="ECO:0000256" key="10">
    <source>
        <dbReference type="SAM" id="Phobius"/>
    </source>
</evidence>
<dbReference type="AlphaFoldDB" id="A0AAD5V7M6"/>
<keyword evidence="5" id="KW-0862">Zinc</keyword>
<feature type="compositionally biased region" description="Polar residues" evidence="9">
    <location>
        <begin position="468"/>
        <end position="478"/>
    </location>
</feature>
<dbReference type="Pfam" id="PF13639">
    <property type="entry name" value="zf-RING_2"/>
    <property type="match status" value="1"/>
</dbReference>
<keyword evidence="4 8" id="KW-0863">Zinc-finger</keyword>
<comment type="subcellular location">
    <subcellularLocation>
        <location evidence="1">Membrane</location>
        <topology evidence="1">Single-pass membrane protein</topology>
    </subcellularLocation>
</comment>
<accession>A0AAD5V7M6</accession>
<feature type="region of interest" description="Disordered" evidence="9">
    <location>
        <begin position="583"/>
        <end position="604"/>
    </location>
</feature>
<dbReference type="PANTHER" id="PTHR47168">
    <property type="entry name" value="RING ZINC FINGER DOMAIN SUPERFAMILY PROTEIN-RELATED"/>
    <property type="match status" value="1"/>
</dbReference>
<feature type="compositionally biased region" description="Basic and acidic residues" evidence="9">
    <location>
        <begin position="440"/>
        <end position="456"/>
    </location>
</feature>
<feature type="compositionally biased region" description="Low complexity" evidence="9">
    <location>
        <begin position="489"/>
        <end position="498"/>
    </location>
</feature>
<feature type="compositionally biased region" description="Basic and acidic residues" evidence="9">
    <location>
        <begin position="392"/>
        <end position="431"/>
    </location>
</feature>
<dbReference type="SUPFAM" id="SSF57850">
    <property type="entry name" value="RING/U-box"/>
    <property type="match status" value="1"/>
</dbReference>
<evidence type="ECO:0000256" key="5">
    <source>
        <dbReference type="ARBA" id="ARBA00022833"/>
    </source>
</evidence>
<proteinExistence type="predicted"/>
<keyword evidence="3" id="KW-0479">Metal-binding</keyword>
<feature type="region of interest" description="Disordered" evidence="9">
    <location>
        <begin position="388"/>
        <end position="514"/>
    </location>
</feature>
<dbReference type="InterPro" id="IPR051653">
    <property type="entry name" value="E3_ligase_sorting_rcpt"/>
</dbReference>
<feature type="domain" description="RING-type" evidence="11">
    <location>
        <begin position="526"/>
        <end position="570"/>
    </location>
</feature>
<evidence type="ECO:0000259" key="11">
    <source>
        <dbReference type="PROSITE" id="PS50089"/>
    </source>
</evidence>
<evidence type="ECO:0000256" key="4">
    <source>
        <dbReference type="ARBA" id="ARBA00022771"/>
    </source>
</evidence>
<dbReference type="SMART" id="SM00184">
    <property type="entry name" value="RING"/>
    <property type="match status" value="1"/>
</dbReference>
<evidence type="ECO:0000256" key="1">
    <source>
        <dbReference type="ARBA" id="ARBA00004167"/>
    </source>
</evidence>
<keyword evidence="6 10" id="KW-1133">Transmembrane helix</keyword>
<evidence type="ECO:0000256" key="8">
    <source>
        <dbReference type="PROSITE-ProRule" id="PRU00175"/>
    </source>
</evidence>
<sequence>MSAESYSRIWSLVLSIFFIFTFISTLGVRAYIPASPVNDTGVATNGSLPSHLDLQWYGGGYQEDISYQLCARLIDLSIYDSPPTKGALVHFSESRLTNDSSTPQRFLFPAYVAFNLYLFSLLPSLTPLYPPSITLLHTPLLIAATTPWIALVSCDANATDASQTDDIFTLARDRGAVAALLFSLYSERCQINSDYANPANFDQVMDIFATPSLPSSQFIEYQYGAINATKYGHFDAKLLNASAEQINMTIVNGTITSKGFMFATLTAYNATAAPSAISTPNTNASNNDGGNDGNGPNTSLAMIILYAITGCVSALFCVVIISGVRTFLDIVPCQGLAIRAIRHPERYGPRSGDPTFGGPNGSPYGAQSRARGLTRAILDTFPIVKFGTADPDNGRVMKDVESPVSDDHDTPRGQRANHIEMADIKGRRSDGGVDDSDGEGVPRGDRREKKDSEDTRGSTSLEVEEADITTSTLAGSMQTSPSPVPAVVPRPRRPTVVTNASGASSSNPVDDHEKDVVPDAIGRETCPICIVDFEEGDDLRVLPCEGHHRFHQECVDQWLLELSSSCPICRQDFHTLETMVNGDAGDHLEPPPPHGSTRPISSGPRFSRYLRLARRRRGRNIEGGRGYDPTNPHMPMVTDTSILAPSRSLAFTAPILPIS</sequence>
<evidence type="ECO:0000256" key="7">
    <source>
        <dbReference type="ARBA" id="ARBA00023136"/>
    </source>
</evidence>
<feature type="transmembrane region" description="Helical" evidence="10">
    <location>
        <begin position="106"/>
        <end position="125"/>
    </location>
</feature>
<feature type="region of interest" description="Disordered" evidence="9">
    <location>
        <begin position="345"/>
        <end position="367"/>
    </location>
</feature>
<protein>
    <recommendedName>
        <fullName evidence="11">RING-type domain-containing protein</fullName>
    </recommendedName>
</protein>
<keyword evidence="13" id="KW-1185">Reference proteome</keyword>
<feature type="transmembrane region" description="Helical" evidence="10">
    <location>
        <begin position="12"/>
        <end position="32"/>
    </location>
</feature>
<evidence type="ECO:0000256" key="2">
    <source>
        <dbReference type="ARBA" id="ARBA00022692"/>
    </source>
</evidence>
<dbReference type="GO" id="GO:0008270">
    <property type="term" value="F:zinc ion binding"/>
    <property type="evidence" value="ECO:0007669"/>
    <property type="project" value="UniProtKB-KW"/>
</dbReference>
<dbReference type="Proteomes" id="UP001212997">
    <property type="component" value="Unassembled WGS sequence"/>
</dbReference>
<gene>
    <name evidence="12" type="ORF">NLI96_g5816</name>
</gene>
<comment type="caution">
    <text evidence="12">The sequence shown here is derived from an EMBL/GenBank/DDBJ whole genome shotgun (WGS) entry which is preliminary data.</text>
</comment>
<dbReference type="PANTHER" id="PTHR47168:SF1">
    <property type="entry name" value="OS02G0798600 PROTEIN"/>
    <property type="match status" value="1"/>
</dbReference>
<dbReference type="EMBL" id="JANAWD010000199">
    <property type="protein sequence ID" value="KAJ3484164.1"/>
    <property type="molecule type" value="Genomic_DNA"/>
</dbReference>
<dbReference type="InterPro" id="IPR013083">
    <property type="entry name" value="Znf_RING/FYVE/PHD"/>
</dbReference>
<evidence type="ECO:0000256" key="9">
    <source>
        <dbReference type="SAM" id="MobiDB-lite"/>
    </source>
</evidence>
<feature type="compositionally biased region" description="Polar residues" evidence="9">
    <location>
        <begin position="499"/>
        <end position="508"/>
    </location>
</feature>
<dbReference type="CDD" id="cd16454">
    <property type="entry name" value="RING-H2_PA-TM-RING"/>
    <property type="match status" value="1"/>
</dbReference>
<keyword evidence="2 10" id="KW-0812">Transmembrane</keyword>
<dbReference type="PROSITE" id="PS50089">
    <property type="entry name" value="ZF_RING_2"/>
    <property type="match status" value="1"/>
</dbReference>
<dbReference type="InterPro" id="IPR001841">
    <property type="entry name" value="Znf_RING"/>
</dbReference>
<organism evidence="12 13">
    <name type="scientific">Meripilus lineatus</name>
    <dbReference type="NCBI Taxonomy" id="2056292"/>
    <lineage>
        <taxon>Eukaryota</taxon>
        <taxon>Fungi</taxon>
        <taxon>Dikarya</taxon>
        <taxon>Basidiomycota</taxon>
        <taxon>Agaricomycotina</taxon>
        <taxon>Agaricomycetes</taxon>
        <taxon>Polyporales</taxon>
        <taxon>Meripilaceae</taxon>
        <taxon>Meripilus</taxon>
    </lineage>
</organism>
<name>A0AAD5V7M6_9APHY</name>
<reference evidence="12" key="1">
    <citation type="submission" date="2022-07" db="EMBL/GenBank/DDBJ databases">
        <title>Genome Sequence of Physisporinus lineatus.</title>
        <authorList>
            <person name="Buettner E."/>
        </authorList>
    </citation>
    <scope>NUCLEOTIDE SEQUENCE</scope>
    <source>
        <strain evidence="12">VT162</strain>
    </source>
</reference>